<sequence>MAEVINTLGRRKTAVARVYLTPGNGNITVNGRDFKEYFPSEVLQIIVNQPFTTTNTLGSYDIKANLDGGGVAGQAEALRMGISRALDKLNPEHHTALKKVGFLTRDDRMVERKKPGRRKARRRFQFSKR</sequence>
<dbReference type="Gene3D" id="3.30.230.10">
    <property type="match status" value="1"/>
</dbReference>
<evidence type="ECO:0000256" key="1">
    <source>
        <dbReference type="ARBA" id="ARBA00005251"/>
    </source>
</evidence>
<evidence type="ECO:0000256" key="7">
    <source>
        <dbReference type="SAM" id="MobiDB-lite"/>
    </source>
</evidence>
<feature type="region of interest" description="Disordered" evidence="7">
    <location>
        <begin position="108"/>
        <end position="129"/>
    </location>
</feature>
<dbReference type="STRING" id="563176.SAMN04488090_4272"/>
<keyword evidence="3 5" id="KW-0687">Ribonucleoprotein</keyword>
<evidence type="ECO:0000256" key="3">
    <source>
        <dbReference type="ARBA" id="ARBA00023274"/>
    </source>
</evidence>
<evidence type="ECO:0000256" key="4">
    <source>
        <dbReference type="ARBA" id="ARBA00035259"/>
    </source>
</evidence>
<proteinExistence type="inferred from homology"/>
<dbReference type="InterPro" id="IPR020574">
    <property type="entry name" value="Ribosomal_uS9_CS"/>
</dbReference>
<dbReference type="SUPFAM" id="SSF54211">
    <property type="entry name" value="Ribosomal protein S5 domain 2-like"/>
    <property type="match status" value="1"/>
</dbReference>
<feature type="compositionally biased region" description="Basic residues" evidence="7">
    <location>
        <begin position="114"/>
        <end position="129"/>
    </location>
</feature>
<dbReference type="NCBIfam" id="NF001099">
    <property type="entry name" value="PRK00132.1"/>
    <property type="match status" value="1"/>
</dbReference>
<evidence type="ECO:0000256" key="5">
    <source>
        <dbReference type="HAMAP-Rule" id="MF_00532"/>
    </source>
</evidence>
<dbReference type="Proteomes" id="UP000198901">
    <property type="component" value="Unassembled WGS sequence"/>
</dbReference>
<dbReference type="HAMAP" id="MF_00532_B">
    <property type="entry name" value="Ribosomal_uS9_B"/>
    <property type="match status" value="1"/>
</dbReference>
<name>A0A1G9W6X4_9BACT</name>
<dbReference type="RefSeq" id="WP_093207705.1">
    <property type="nucleotide sequence ID" value="NZ_FNGS01000009.1"/>
</dbReference>
<dbReference type="InterPro" id="IPR020568">
    <property type="entry name" value="Ribosomal_Su5_D2-typ_SF"/>
</dbReference>
<keyword evidence="9" id="KW-1185">Reference proteome</keyword>
<organism evidence="8 9">
    <name type="scientific">Siphonobacter aquaeclarae</name>
    <dbReference type="NCBI Taxonomy" id="563176"/>
    <lineage>
        <taxon>Bacteria</taxon>
        <taxon>Pseudomonadati</taxon>
        <taxon>Bacteroidota</taxon>
        <taxon>Cytophagia</taxon>
        <taxon>Cytophagales</taxon>
        <taxon>Cytophagaceae</taxon>
        <taxon>Siphonobacter</taxon>
    </lineage>
</organism>
<dbReference type="GO" id="GO:0003735">
    <property type="term" value="F:structural constituent of ribosome"/>
    <property type="evidence" value="ECO:0007669"/>
    <property type="project" value="InterPro"/>
</dbReference>
<dbReference type="GO" id="GO:0006412">
    <property type="term" value="P:translation"/>
    <property type="evidence" value="ECO:0007669"/>
    <property type="project" value="UniProtKB-UniRule"/>
</dbReference>
<gene>
    <name evidence="5" type="primary">rpsI</name>
    <name evidence="8" type="ORF">SAMN04488090_4272</name>
</gene>
<dbReference type="InterPro" id="IPR023035">
    <property type="entry name" value="Ribosomal_uS9_bac/plastid"/>
</dbReference>
<evidence type="ECO:0000313" key="8">
    <source>
        <dbReference type="EMBL" id="SDM80278.1"/>
    </source>
</evidence>
<evidence type="ECO:0000256" key="2">
    <source>
        <dbReference type="ARBA" id="ARBA00022980"/>
    </source>
</evidence>
<dbReference type="PANTHER" id="PTHR21569">
    <property type="entry name" value="RIBOSOMAL PROTEIN S9"/>
    <property type="match status" value="1"/>
</dbReference>
<dbReference type="Pfam" id="PF00380">
    <property type="entry name" value="Ribosomal_S9"/>
    <property type="match status" value="1"/>
</dbReference>
<accession>A0A1G9W6X4</accession>
<keyword evidence="2 5" id="KW-0689">Ribosomal protein</keyword>
<reference evidence="8 9" key="1">
    <citation type="submission" date="2016-10" db="EMBL/GenBank/DDBJ databases">
        <authorList>
            <person name="de Groot N.N."/>
        </authorList>
    </citation>
    <scope>NUCLEOTIDE SEQUENCE [LARGE SCALE GENOMIC DNA]</scope>
    <source>
        <strain evidence="8 9">DSM 21668</strain>
    </source>
</reference>
<dbReference type="GO" id="GO:0003723">
    <property type="term" value="F:RNA binding"/>
    <property type="evidence" value="ECO:0007669"/>
    <property type="project" value="TreeGrafter"/>
</dbReference>
<dbReference type="PANTHER" id="PTHR21569:SF1">
    <property type="entry name" value="SMALL RIBOSOMAL SUBUNIT PROTEIN US9M"/>
    <property type="match status" value="1"/>
</dbReference>
<dbReference type="FunFam" id="3.30.230.10:FF:000001">
    <property type="entry name" value="30S ribosomal protein S9"/>
    <property type="match status" value="1"/>
</dbReference>
<dbReference type="InterPro" id="IPR014721">
    <property type="entry name" value="Ribsml_uS5_D2-typ_fold_subgr"/>
</dbReference>
<comment type="similarity">
    <text evidence="1 5 6">Belongs to the universal ribosomal protein uS9 family.</text>
</comment>
<dbReference type="PROSITE" id="PS00360">
    <property type="entry name" value="RIBOSOMAL_S9"/>
    <property type="match status" value="1"/>
</dbReference>
<dbReference type="GO" id="GO:0022627">
    <property type="term" value="C:cytosolic small ribosomal subunit"/>
    <property type="evidence" value="ECO:0007669"/>
    <property type="project" value="TreeGrafter"/>
</dbReference>
<dbReference type="InterPro" id="IPR000754">
    <property type="entry name" value="Ribosomal_uS9"/>
</dbReference>
<dbReference type="EMBL" id="FNGS01000009">
    <property type="protein sequence ID" value="SDM80278.1"/>
    <property type="molecule type" value="Genomic_DNA"/>
</dbReference>
<evidence type="ECO:0000256" key="6">
    <source>
        <dbReference type="RuleBase" id="RU003815"/>
    </source>
</evidence>
<protein>
    <recommendedName>
        <fullName evidence="4 5">Small ribosomal subunit protein uS9</fullName>
    </recommendedName>
</protein>
<dbReference type="OrthoDB" id="9803965at2"/>
<dbReference type="AlphaFoldDB" id="A0A1G9W6X4"/>
<evidence type="ECO:0000313" key="9">
    <source>
        <dbReference type="Proteomes" id="UP000198901"/>
    </source>
</evidence>